<keyword evidence="1" id="KW-0474">Menaquinone biosynthesis</keyword>
<dbReference type="GO" id="GO:0009234">
    <property type="term" value="P:menaquinone biosynthetic process"/>
    <property type="evidence" value="ECO:0007669"/>
    <property type="project" value="UniProtKB-KW"/>
</dbReference>
<protein>
    <submittedName>
        <fullName evidence="4">Unannotated protein</fullName>
    </submittedName>
</protein>
<dbReference type="InterPro" id="IPR029058">
    <property type="entry name" value="AB_hydrolase_fold"/>
</dbReference>
<sequence>MNPAADSSWHQRNGPLFVEERLIDGGGTPQVFLHGFTQTARSWDPYVALLDQSTPMMRIDMPGHGRSTHIRANLPATADLIAAQCGLGDYIGYSMGGRVALHVALQHPHCVRRLVLISATAGIADPDERQKRRSDDAVLADSIGELGVPQFINQWLAQPMFSRLPTSQADISDRCRNTIKGLAQSLRDSGTGSQESLWERLHELAMPVLLIVGEEDVKFCNIAHEMKALIGDNARLEVITEAGHTVHLEQSQQVAQLLNRFLQTR</sequence>
<evidence type="ECO:0000256" key="1">
    <source>
        <dbReference type="ARBA" id="ARBA00022428"/>
    </source>
</evidence>
<dbReference type="NCBIfam" id="TIGR03695">
    <property type="entry name" value="menH_SHCHC"/>
    <property type="match status" value="1"/>
</dbReference>
<dbReference type="EMBL" id="CAEZSL010000207">
    <property type="protein sequence ID" value="CAB4553596.1"/>
    <property type="molecule type" value="Genomic_DNA"/>
</dbReference>
<accession>A0A6J6CQX8</accession>
<dbReference type="Gene3D" id="3.40.50.1820">
    <property type="entry name" value="alpha/beta hydrolase"/>
    <property type="match status" value="1"/>
</dbReference>
<dbReference type="PANTHER" id="PTHR42916">
    <property type="entry name" value="2-SUCCINYL-5-ENOLPYRUVYL-6-HYDROXY-3-CYCLOHEXENE-1-CARBOXYLATE SYNTHASE"/>
    <property type="match status" value="1"/>
</dbReference>
<gene>
    <name evidence="4" type="ORF">UFOPK1421_01447</name>
</gene>
<dbReference type="InterPro" id="IPR000073">
    <property type="entry name" value="AB_hydrolase_1"/>
</dbReference>
<dbReference type="AlphaFoldDB" id="A0A6J6CQX8"/>
<reference evidence="4" key="1">
    <citation type="submission" date="2020-05" db="EMBL/GenBank/DDBJ databases">
        <authorList>
            <person name="Chiriac C."/>
            <person name="Salcher M."/>
            <person name="Ghai R."/>
            <person name="Kavagutti S V."/>
        </authorList>
    </citation>
    <scope>NUCLEOTIDE SEQUENCE</scope>
</reference>
<name>A0A6J6CQX8_9ZZZZ</name>
<dbReference type="PANTHER" id="PTHR42916:SF1">
    <property type="entry name" value="PROTEIN PHYLLO, CHLOROPLASTIC"/>
    <property type="match status" value="1"/>
</dbReference>
<proteinExistence type="inferred from homology"/>
<evidence type="ECO:0000259" key="3">
    <source>
        <dbReference type="Pfam" id="PF12697"/>
    </source>
</evidence>
<feature type="domain" description="AB hydrolase-1" evidence="3">
    <location>
        <begin position="31"/>
        <end position="256"/>
    </location>
</feature>
<dbReference type="HAMAP" id="MF_01660">
    <property type="entry name" value="MenH"/>
    <property type="match status" value="1"/>
</dbReference>
<dbReference type="InterPro" id="IPR022485">
    <property type="entry name" value="SHCHC_synthase_MenH"/>
</dbReference>
<dbReference type="Pfam" id="PF12697">
    <property type="entry name" value="Abhydrolase_6"/>
    <property type="match status" value="1"/>
</dbReference>
<dbReference type="GO" id="GO:0070205">
    <property type="term" value="F:2-succinyl-6-hydroxy-2,4-cyclohexadiene-1-carboxylate synthase activity"/>
    <property type="evidence" value="ECO:0007669"/>
    <property type="project" value="InterPro"/>
</dbReference>
<keyword evidence="2" id="KW-0456">Lyase</keyword>
<evidence type="ECO:0000256" key="2">
    <source>
        <dbReference type="ARBA" id="ARBA00023239"/>
    </source>
</evidence>
<organism evidence="4">
    <name type="scientific">freshwater metagenome</name>
    <dbReference type="NCBI Taxonomy" id="449393"/>
    <lineage>
        <taxon>unclassified sequences</taxon>
        <taxon>metagenomes</taxon>
        <taxon>ecological metagenomes</taxon>
    </lineage>
</organism>
<evidence type="ECO:0000313" key="4">
    <source>
        <dbReference type="EMBL" id="CAB4553596.1"/>
    </source>
</evidence>
<dbReference type="SUPFAM" id="SSF53474">
    <property type="entry name" value="alpha/beta-Hydrolases"/>
    <property type="match status" value="1"/>
</dbReference>